<organism evidence="1 2">
    <name type="scientific">Dietzia timorensis</name>
    <dbReference type="NCBI Taxonomy" id="499555"/>
    <lineage>
        <taxon>Bacteria</taxon>
        <taxon>Bacillati</taxon>
        <taxon>Actinomycetota</taxon>
        <taxon>Actinomycetes</taxon>
        <taxon>Mycobacteriales</taxon>
        <taxon>Dietziaceae</taxon>
        <taxon>Dietzia</taxon>
    </lineage>
</organism>
<dbReference type="OrthoDB" id="7347529at2"/>
<proteinExistence type="predicted"/>
<gene>
    <name evidence="1" type="ORF">BJL86_2325</name>
</gene>
<dbReference type="SUPFAM" id="SSF159275">
    <property type="entry name" value="PA1994-like"/>
    <property type="match status" value="1"/>
</dbReference>
<dbReference type="AlphaFoldDB" id="A0A173LN75"/>
<keyword evidence="2" id="KW-1185">Reference proteome</keyword>
<dbReference type="RefSeq" id="WP_067472736.1">
    <property type="nucleotide sequence ID" value="NZ_CP015961.1"/>
</dbReference>
<evidence type="ECO:0008006" key="3">
    <source>
        <dbReference type="Google" id="ProtNLM"/>
    </source>
</evidence>
<dbReference type="InterPro" id="IPR009467">
    <property type="entry name" value="Glycolipid-bd_prot_put"/>
</dbReference>
<evidence type="ECO:0000313" key="1">
    <source>
        <dbReference type="EMBL" id="ANI93089.1"/>
    </source>
</evidence>
<dbReference type="Proteomes" id="UP000186104">
    <property type="component" value="Chromosome"/>
</dbReference>
<dbReference type="STRING" id="499555.BJL86_2325"/>
<protein>
    <recommendedName>
        <fullName evidence="3">Glycolipid-binding domain-containing protein</fullName>
    </recommendedName>
</protein>
<evidence type="ECO:0000313" key="2">
    <source>
        <dbReference type="Proteomes" id="UP000186104"/>
    </source>
</evidence>
<sequence length="175" mass="19852">MVEVVWTGLEDPSREVCSIESGPQGVVIASRIQGGDSDCSYRLQVTVDWTFESLEIQSNGRDLDLRLTERGWVVDGTQRPDLKDAHEVDISVSPLSNTLPIRRLDLAVGESADITTAYIRVPELDVTTDPQRYTRTDENVYLYESRDSDFRRSVLVDSEGLVIEYPGLFQRERRN</sequence>
<accession>A0A173LN75</accession>
<dbReference type="EMBL" id="CP015961">
    <property type="protein sequence ID" value="ANI93089.1"/>
    <property type="molecule type" value="Genomic_DNA"/>
</dbReference>
<dbReference type="Pfam" id="PF06475">
    <property type="entry name" value="Glycolipid_bind"/>
    <property type="match status" value="1"/>
</dbReference>
<dbReference type="KEGG" id="dtm:BJL86_2325"/>
<name>A0A173LN75_9ACTN</name>
<reference evidence="1 2" key="1">
    <citation type="submission" date="2016-06" db="EMBL/GenBank/DDBJ databases">
        <title>Complete genome sequence of a saline-alkali tolerant type strain Dietzia timorensis ID05-A0528T.</title>
        <authorList>
            <person name="Wu X."/>
        </authorList>
    </citation>
    <scope>NUCLEOTIDE SEQUENCE [LARGE SCALE GENOMIC DNA]</scope>
    <source>
        <strain evidence="1 2">ID05-A0528</strain>
    </source>
</reference>